<protein>
    <submittedName>
        <fullName evidence="1">Uncharacterized protein</fullName>
    </submittedName>
</protein>
<dbReference type="AlphaFoldDB" id="A0A813UJ00"/>
<comment type="caution">
    <text evidence="1">The sequence shown here is derived from an EMBL/GenBank/DDBJ whole genome shotgun (WGS) entry which is preliminary data.</text>
</comment>
<dbReference type="Proteomes" id="UP000663852">
    <property type="component" value="Unassembled WGS sequence"/>
</dbReference>
<dbReference type="GO" id="GO:0008289">
    <property type="term" value="F:lipid binding"/>
    <property type="evidence" value="ECO:0007669"/>
    <property type="project" value="UniProtKB-KW"/>
</dbReference>
<sequence>MTTEEIDATSVDDFDPYRATGLWHILATNLNIWKDKLTPTITFSIHDQLSDGRVRLNDLVEYYSKRPCFGYRPTSDEGIDTQLPSKASRFQWRGNGIYKIFANDFGFIFVDNQTASDRPYQWVATICSSTLFSSGGINLMTRTRQPPPHILNDFVRFCRENPILKAKSLNMYYTREKSEDEVYYIRDLQID</sequence>
<gene>
    <name evidence="2" type="ORF">EDS130_LOCUS32504</name>
    <name evidence="1" type="ORF">XAT740_LOCUS4112</name>
</gene>
<evidence type="ECO:0000313" key="2">
    <source>
        <dbReference type="EMBL" id="CAF1336807.1"/>
    </source>
</evidence>
<dbReference type="OrthoDB" id="9975758at2759"/>
<dbReference type="EMBL" id="CAJNOR010000164">
    <property type="protein sequence ID" value="CAF0824105.1"/>
    <property type="molecule type" value="Genomic_DNA"/>
</dbReference>
<keyword evidence="3" id="KW-1185">Reference proteome</keyword>
<evidence type="ECO:0000313" key="3">
    <source>
        <dbReference type="Proteomes" id="UP000663828"/>
    </source>
</evidence>
<name>A0A813UJ00_ADIRI</name>
<dbReference type="Proteomes" id="UP000663828">
    <property type="component" value="Unassembled WGS sequence"/>
</dbReference>
<dbReference type="SUPFAM" id="SSF50814">
    <property type="entry name" value="Lipocalins"/>
    <property type="match status" value="1"/>
</dbReference>
<proteinExistence type="predicted"/>
<dbReference type="EMBL" id="CAJNOJ010000250">
    <property type="protein sequence ID" value="CAF1336807.1"/>
    <property type="molecule type" value="Genomic_DNA"/>
</dbReference>
<organism evidence="1 3">
    <name type="scientific">Adineta ricciae</name>
    <name type="common">Rotifer</name>
    <dbReference type="NCBI Taxonomy" id="249248"/>
    <lineage>
        <taxon>Eukaryota</taxon>
        <taxon>Metazoa</taxon>
        <taxon>Spiralia</taxon>
        <taxon>Gnathifera</taxon>
        <taxon>Rotifera</taxon>
        <taxon>Eurotatoria</taxon>
        <taxon>Bdelloidea</taxon>
        <taxon>Adinetida</taxon>
        <taxon>Adinetidae</taxon>
        <taxon>Adineta</taxon>
    </lineage>
</organism>
<reference evidence="1" key="1">
    <citation type="submission" date="2021-02" db="EMBL/GenBank/DDBJ databases">
        <authorList>
            <person name="Nowell W R."/>
        </authorList>
    </citation>
    <scope>NUCLEOTIDE SEQUENCE</scope>
</reference>
<evidence type="ECO:0000313" key="1">
    <source>
        <dbReference type="EMBL" id="CAF0824105.1"/>
    </source>
</evidence>
<accession>A0A813UJ00</accession>
<dbReference type="InterPro" id="IPR012674">
    <property type="entry name" value="Calycin"/>
</dbReference>